<organism evidence="6 7">
    <name type="scientific">Polyrhizophydium stewartii</name>
    <dbReference type="NCBI Taxonomy" id="2732419"/>
    <lineage>
        <taxon>Eukaryota</taxon>
        <taxon>Fungi</taxon>
        <taxon>Fungi incertae sedis</taxon>
        <taxon>Chytridiomycota</taxon>
        <taxon>Chytridiomycota incertae sedis</taxon>
        <taxon>Chytridiomycetes</taxon>
        <taxon>Rhizophydiales</taxon>
        <taxon>Rhizophydiales incertae sedis</taxon>
        <taxon>Polyrhizophydium</taxon>
    </lineage>
</organism>
<evidence type="ECO:0000313" key="6">
    <source>
        <dbReference type="EMBL" id="KAL2919258.1"/>
    </source>
</evidence>
<dbReference type="PANTHER" id="PTHR11963">
    <property type="entry name" value="LEUCINE AMINOPEPTIDASE-RELATED"/>
    <property type="match status" value="1"/>
</dbReference>
<evidence type="ECO:0000313" key="7">
    <source>
        <dbReference type="Proteomes" id="UP001527925"/>
    </source>
</evidence>
<evidence type="ECO:0000256" key="1">
    <source>
        <dbReference type="ARBA" id="ARBA00009528"/>
    </source>
</evidence>
<dbReference type="PRINTS" id="PR00481">
    <property type="entry name" value="LAMNOPPTDASE"/>
</dbReference>
<protein>
    <recommendedName>
        <fullName evidence="5">Cytosol aminopeptidase domain-containing protein</fullName>
    </recommendedName>
</protein>
<keyword evidence="3" id="KW-0645">Protease</keyword>
<dbReference type="InterPro" id="IPR011356">
    <property type="entry name" value="Leucine_aapep/pepB"/>
</dbReference>
<comment type="caution">
    <text evidence="6">The sequence shown here is derived from an EMBL/GenBank/DDBJ whole genome shotgun (WGS) entry which is preliminary data.</text>
</comment>
<reference evidence="6 7" key="1">
    <citation type="submission" date="2023-09" db="EMBL/GenBank/DDBJ databases">
        <title>Pangenome analysis of Batrachochytrium dendrobatidis and related Chytrids.</title>
        <authorList>
            <person name="Yacoub M.N."/>
            <person name="Stajich J.E."/>
            <person name="James T.Y."/>
        </authorList>
    </citation>
    <scope>NUCLEOTIDE SEQUENCE [LARGE SCALE GENOMIC DNA]</scope>
    <source>
        <strain evidence="6 7">JEL0888</strain>
    </source>
</reference>
<proteinExistence type="inferred from homology"/>
<dbReference type="Proteomes" id="UP001527925">
    <property type="component" value="Unassembled WGS sequence"/>
</dbReference>
<dbReference type="SUPFAM" id="SSF53187">
    <property type="entry name" value="Zn-dependent exopeptidases"/>
    <property type="match status" value="1"/>
</dbReference>
<keyword evidence="4" id="KW-0378">Hydrolase</keyword>
<dbReference type="PROSITE" id="PS00631">
    <property type="entry name" value="CYTOSOL_AP"/>
    <property type="match status" value="1"/>
</dbReference>
<dbReference type="Pfam" id="PF00883">
    <property type="entry name" value="Peptidase_M17"/>
    <property type="match status" value="1"/>
</dbReference>
<evidence type="ECO:0000256" key="4">
    <source>
        <dbReference type="ARBA" id="ARBA00022801"/>
    </source>
</evidence>
<gene>
    <name evidence="6" type="ORF">HK105_200901</name>
</gene>
<accession>A0ABR4NIA3</accession>
<name>A0ABR4NIA3_9FUNG</name>
<comment type="similarity">
    <text evidence="1">Belongs to the peptidase M17 family.</text>
</comment>
<feature type="domain" description="Cytosol aminopeptidase" evidence="5">
    <location>
        <begin position="387"/>
        <end position="394"/>
    </location>
</feature>
<dbReference type="PANTHER" id="PTHR11963:SF48">
    <property type="entry name" value="DIPEPTIDASE B, ISOFORM A"/>
    <property type="match status" value="1"/>
</dbReference>
<sequence>MTTLLRAFRLPAASALAAEADGLVLVRSALTPAAAWSSAQPAGALAALAGAWPAALPAVSALIAADRTAEKGAALAVAHGVPGSRIVLSPVAGVLGDTDDVRRFADAARAASARARAAGMRRPAVVLLDDPVDATAGKPAAARVARDFGRTLEAVLLGLLDDAYVPLQAREHAAANGRPAEPFDAVHVAVASGAAHANHALVERAASWAAAVEAGRRVARDMGGADPERMAPLRCAEYIRAAFKDAPNVAVTVVTDPAVLGKEYPLLNAVARCSYAVPAHHPAVVRLEYRAPDQSKVKENLFFVGKGVTYDTGGADVKTDGHMRGMSRDKCGATACAGFLRTVSLLKPEHVNVTATLGFVRNSIGAGSYVSDEILLSRAGVRVLVGNTDAEGRMVMTDLLAEAKERALSPEFGSAPSRLFTVATLTGHAVLSVGEGYSISLDNGPARESGVSGRLFKAGHVIGDPFETTTLRREDYDLIQPSGVTEDVCQANSAPSSRTPRGHQYPAAFMSIASGIVNHGLDADKPVSYTHVDIAGSAEKSIGGLSLARVTGAPVAAFTEAFLSRF</sequence>
<evidence type="ECO:0000256" key="3">
    <source>
        <dbReference type="ARBA" id="ARBA00022670"/>
    </source>
</evidence>
<dbReference type="EMBL" id="JADGIZ020000003">
    <property type="protein sequence ID" value="KAL2919258.1"/>
    <property type="molecule type" value="Genomic_DNA"/>
</dbReference>
<dbReference type="Gene3D" id="3.40.630.10">
    <property type="entry name" value="Zn peptidases"/>
    <property type="match status" value="1"/>
</dbReference>
<evidence type="ECO:0000259" key="5">
    <source>
        <dbReference type="PROSITE" id="PS00631"/>
    </source>
</evidence>
<dbReference type="InterPro" id="IPR000819">
    <property type="entry name" value="Peptidase_M17_C"/>
</dbReference>
<evidence type="ECO:0000256" key="2">
    <source>
        <dbReference type="ARBA" id="ARBA00022438"/>
    </source>
</evidence>
<keyword evidence="7" id="KW-1185">Reference proteome</keyword>
<keyword evidence="2" id="KW-0031">Aminopeptidase</keyword>